<organism evidence="5 6">
    <name type="scientific">Callorhinchus milii</name>
    <name type="common">Ghost shark</name>
    <dbReference type="NCBI Taxonomy" id="7868"/>
    <lineage>
        <taxon>Eukaryota</taxon>
        <taxon>Metazoa</taxon>
        <taxon>Chordata</taxon>
        <taxon>Craniata</taxon>
        <taxon>Vertebrata</taxon>
        <taxon>Chondrichthyes</taxon>
        <taxon>Holocephali</taxon>
        <taxon>Chimaeriformes</taxon>
        <taxon>Callorhinchidae</taxon>
        <taxon>Callorhinchus</taxon>
    </lineage>
</organism>
<accession>A0A4W3GBF9</accession>
<dbReference type="AlphaFoldDB" id="A0A4W3GBF9"/>
<reference evidence="6" key="1">
    <citation type="journal article" date="2006" name="Science">
        <title>Ancient noncoding elements conserved in the human genome.</title>
        <authorList>
            <person name="Venkatesh B."/>
            <person name="Kirkness E.F."/>
            <person name="Loh Y.H."/>
            <person name="Halpern A.L."/>
            <person name="Lee A.P."/>
            <person name="Johnson J."/>
            <person name="Dandona N."/>
            <person name="Viswanathan L.D."/>
            <person name="Tay A."/>
            <person name="Venter J.C."/>
            <person name="Strausberg R.L."/>
            <person name="Brenner S."/>
        </authorList>
    </citation>
    <scope>NUCLEOTIDE SEQUENCE [LARGE SCALE GENOMIC DNA]</scope>
</reference>
<evidence type="ECO:0000256" key="2">
    <source>
        <dbReference type="ARBA" id="ARBA00022771"/>
    </source>
</evidence>
<dbReference type="SUPFAM" id="SSF57850">
    <property type="entry name" value="RING/U-box"/>
    <property type="match status" value="1"/>
</dbReference>
<keyword evidence="6" id="KW-1185">Reference proteome</keyword>
<dbReference type="Pfam" id="PF13445">
    <property type="entry name" value="zf-RING_UBOX"/>
    <property type="match status" value="1"/>
</dbReference>
<dbReference type="Proteomes" id="UP000314986">
    <property type="component" value="Unassembled WGS sequence"/>
</dbReference>
<keyword evidence="1" id="KW-0479">Metal-binding</keyword>
<dbReference type="PANTHER" id="PTHR24103">
    <property type="entry name" value="E3 UBIQUITIN-PROTEIN LIGASE TRIM"/>
    <property type="match status" value="1"/>
</dbReference>
<name>A0A4W3GBF9_CALMI</name>
<protein>
    <recommendedName>
        <fullName evidence="4">Zinc finger RING-type eukaryotic domain-containing protein</fullName>
    </recommendedName>
</protein>
<dbReference type="GO" id="GO:0008270">
    <property type="term" value="F:zinc ion binding"/>
    <property type="evidence" value="ECO:0007669"/>
    <property type="project" value="UniProtKB-KW"/>
</dbReference>
<dbReference type="GeneTree" id="ENSGT00970000197848"/>
<dbReference type="OMA" id="CECLLEC"/>
<sequence>MASVQEPENMRTEAARSISLEFYTVPVTADCGHNFCRACTLQSWGTIPQRSVRPNRFVSNIVKSIERLSLNPRLEETGYQCEDHEEKLNLFLAEGSPANGGAGGSVPLGMCECLLECLSVSACESLCESLAL</sequence>
<evidence type="ECO:0000256" key="3">
    <source>
        <dbReference type="ARBA" id="ARBA00022833"/>
    </source>
</evidence>
<dbReference type="InterPro" id="IPR050143">
    <property type="entry name" value="TRIM/RBCC"/>
</dbReference>
<proteinExistence type="predicted"/>
<dbReference type="InterPro" id="IPR013083">
    <property type="entry name" value="Znf_RING/FYVE/PHD"/>
</dbReference>
<dbReference type="Ensembl" id="ENSCMIT00000000097.1">
    <property type="protein sequence ID" value="ENSCMIP00000000072.1"/>
    <property type="gene ID" value="ENSCMIG00000000076.1"/>
</dbReference>
<evidence type="ECO:0000256" key="1">
    <source>
        <dbReference type="ARBA" id="ARBA00022723"/>
    </source>
</evidence>
<reference evidence="6" key="3">
    <citation type="journal article" date="2014" name="Nature">
        <title>Elephant shark genome provides unique insights into gnathostome evolution.</title>
        <authorList>
            <consortium name="International Elephant Shark Genome Sequencing Consortium"/>
            <person name="Venkatesh B."/>
            <person name="Lee A.P."/>
            <person name="Ravi V."/>
            <person name="Maurya A.K."/>
            <person name="Lian M.M."/>
            <person name="Swann J.B."/>
            <person name="Ohta Y."/>
            <person name="Flajnik M.F."/>
            <person name="Sutoh Y."/>
            <person name="Kasahara M."/>
            <person name="Hoon S."/>
            <person name="Gangu V."/>
            <person name="Roy S.W."/>
            <person name="Irimia M."/>
            <person name="Korzh V."/>
            <person name="Kondrychyn I."/>
            <person name="Lim Z.W."/>
            <person name="Tay B.H."/>
            <person name="Tohari S."/>
            <person name="Kong K.W."/>
            <person name="Ho S."/>
            <person name="Lorente-Galdos B."/>
            <person name="Quilez J."/>
            <person name="Marques-Bonet T."/>
            <person name="Raney B.J."/>
            <person name="Ingham P.W."/>
            <person name="Tay A."/>
            <person name="Hillier L.W."/>
            <person name="Minx P."/>
            <person name="Boehm T."/>
            <person name="Wilson R.K."/>
            <person name="Brenner S."/>
            <person name="Warren W.C."/>
        </authorList>
    </citation>
    <scope>NUCLEOTIDE SEQUENCE [LARGE SCALE GENOMIC DNA]</scope>
</reference>
<keyword evidence="3" id="KW-0862">Zinc</keyword>
<reference evidence="5" key="4">
    <citation type="submission" date="2025-08" db="UniProtKB">
        <authorList>
            <consortium name="Ensembl"/>
        </authorList>
    </citation>
    <scope>IDENTIFICATION</scope>
</reference>
<feature type="domain" description="Zinc finger RING-type eukaryotic" evidence="4">
    <location>
        <begin position="17"/>
        <end position="40"/>
    </location>
</feature>
<reference evidence="6" key="2">
    <citation type="journal article" date="2007" name="PLoS Biol.">
        <title>Survey sequencing and comparative analysis of the elephant shark (Callorhinchus milii) genome.</title>
        <authorList>
            <person name="Venkatesh B."/>
            <person name="Kirkness E.F."/>
            <person name="Loh Y.H."/>
            <person name="Halpern A.L."/>
            <person name="Lee A.P."/>
            <person name="Johnson J."/>
            <person name="Dandona N."/>
            <person name="Viswanathan L.D."/>
            <person name="Tay A."/>
            <person name="Venter J.C."/>
            <person name="Strausberg R.L."/>
            <person name="Brenner S."/>
        </authorList>
    </citation>
    <scope>NUCLEOTIDE SEQUENCE [LARGE SCALE GENOMIC DNA]</scope>
</reference>
<reference evidence="5" key="5">
    <citation type="submission" date="2025-09" db="UniProtKB">
        <authorList>
            <consortium name="Ensembl"/>
        </authorList>
    </citation>
    <scope>IDENTIFICATION</scope>
</reference>
<dbReference type="InParanoid" id="A0A4W3GBF9"/>
<evidence type="ECO:0000313" key="6">
    <source>
        <dbReference type="Proteomes" id="UP000314986"/>
    </source>
</evidence>
<dbReference type="Gene3D" id="3.30.40.10">
    <property type="entry name" value="Zinc/RING finger domain, C3HC4 (zinc finger)"/>
    <property type="match status" value="1"/>
</dbReference>
<keyword evidence="2" id="KW-0863">Zinc-finger</keyword>
<dbReference type="InterPro" id="IPR027370">
    <property type="entry name" value="Znf-RING_euk"/>
</dbReference>
<evidence type="ECO:0000313" key="5">
    <source>
        <dbReference type="Ensembl" id="ENSCMIP00000000072.1"/>
    </source>
</evidence>
<evidence type="ECO:0000259" key="4">
    <source>
        <dbReference type="Pfam" id="PF13445"/>
    </source>
</evidence>